<reference evidence="2" key="1">
    <citation type="submission" date="2018-05" db="EMBL/GenBank/DDBJ databases">
        <authorList>
            <person name="Lanie J.A."/>
            <person name="Ng W.-L."/>
            <person name="Kazmierczak K.M."/>
            <person name="Andrzejewski T.M."/>
            <person name="Davidsen T.M."/>
            <person name="Wayne K.J."/>
            <person name="Tettelin H."/>
            <person name="Glass J.I."/>
            <person name="Rusch D."/>
            <person name="Podicherti R."/>
            <person name="Tsui H.-C.T."/>
            <person name="Winkler M.E."/>
        </authorList>
    </citation>
    <scope>NUCLEOTIDE SEQUENCE</scope>
</reference>
<name>A0A382Y2T7_9ZZZZ</name>
<dbReference type="GO" id="GO:0033786">
    <property type="term" value="F:heptose-1-phosphate adenylyltransferase activity"/>
    <property type="evidence" value="ECO:0007669"/>
    <property type="project" value="TreeGrafter"/>
</dbReference>
<protein>
    <recommendedName>
        <fullName evidence="1">Carbohydrate kinase PfkB domain-containing protein</fullName>
    </recommendedName>
</protein>
<dbReference type="GO" id="GO:0033785">
    <property type="term" value="F:heptose 7-phosphate kinase activity"/>
    <property type="evidence" value="ECO:0007669"/>
    <property type="project" value="TreeGrafter"/>
</dbReference>
<accession>A0A382Y2T7</accession>
<sequence length="266" mass="29210">SNHVAGFAKNATIVSGLGREKENEEFIRSNLAENIFPEFYYFIDAPTVVKQRFVDSDLNKLFEVYLCKENSKLENSGKEVCSWLDKNVGDFDVVIVSDFGNGFITPEMIEPICKRSRYLAVNTQINSGNRGYHAITRYPRADFVSLNEPEARLATHNRHDPIEYVARNLAARLNARHFAVTMGTKGVVLLDNVEGKTYIVPALSTKVLDRVGAGDAFLSFSAMCLGKGIASEAAAFVGSAAAALDVQIVCNKEPICSGNLLKYLGT</sequence>
<feature type="non-terminal residue" evidence="2">
    <location>
        <position position="1"/>
    </location>
</feature>
<gene>
    <name evidence="2" type="ORF">METZ01_LOCUS430417</name>
</gene>
<dbReference type="Gene3D" id="3.40.1190.20">
    <property type="match status" value="1"/>
</dbReference>
<dbReference type="SUPFAM" id="SSF53613">
    <property type="entry name" value="Ribokinase-like"/>
    <property type="match status" value="1"/>
</dbReference>
<evidence type="ECO:0000259" key="1">
    <source>
        <dbReference type="Pfam" id="PF00294"/>
    </source>
</evidence>
<evidence type="ECO:0000313" key="2">
    <source>
        <dbReference type="EMBL" id="SVD77563.1"/>
    </source>
</evidence>
<proteinExistence type="predicted"/>
<dbReference type="EMBL" id="UINC01172473">
    <property type="protein sequence ID" value="SVD77563.1"/>
    <property type="molecule type" value="Genomic_DNA"/>
</dbReference>
<dbReference type="AlphaFoldDB" id="A0A382Y2T7"/>
<dbReference type="GO" id="GO:0005829">
    <property type="term" value="C:cytosol"/>
    <property type="evidence" value="ECO:0007669"/>
    <property type="project" value="TreeGrafter"/>
</dbReference>
<dbReference type="InterPro" id="IPR029056">
    <property type="entry name" value="Ribokinase-like"/>
</dbReference>
<dbReference type="Pfam" id="PF00294">
    <property type="entry name" value="PfkB"/>
    <property type="match status" value="1"/>
</dbReference>
<dbReference type="InterPro" id="IPR011611">
    <property type="entry name" value="PfkB_dom"/>
</dbReference>
<dbReference type="PANTHER" id="PTHR46969:SF1">
    <property type="entry name" value="BIFUNCTIONAL PROTEIN HLDE"/>
    <property type="match status" value="1"/>
</dbReference>
<dbReference type="PANTHER" id="PTHR46969">
    <property type="entry name" value="BIFUNCTIONAL PROTEIN HLDE"/>
    <property type="match status" value="1"/>
</dbReference>
<feature type="non-terminal residue" evidence="2">
    <location>
        <position position="266"/>
    </location>
</feature>
<feature type="domain" description="Carbohydrate kinase PfkB" evidence="1">
    <location>
        <begin position="9"/>
        <end position="247"/>
    </location>
</feature>
<organism evidence="2">
    <name type="scientific">marine metagenome</name>
    <dbReference type="NCBI Taxonomy" id="408172"/>
    <lineage>
        <taxon>unclassified sequences</taxon>
        <taxon>metagenomes</taxon>
        <taxon>ecological metagenomes</taxon>
    </lineage>
</organism>